<evidence type="ECO:0000313" key="1">
    <source>
        <dbReference type="EMBL" id="SLN13186.1"/>
    </source>
</evidence>
<keyword evidence="2" id="KW-1185">Reference proteome</keyword>
<gene>
    <name evidence="1" type="ORF">PEL8287_00495</name>
</gene>
<sequence length="140" mass="15803">MTNVVTLNAPFRQNSKVARQAALLERFARQRRNGEDVFWLKENAEVLNLFKSTGVDLPDQALATHKAFYADIEKRMGFFPQYYRFLLSICLDLEDLGMPGAKGETLARWVADEGLAGAELSDLQRAEARRLCLLQGIDPV</sequence>
<protein>
    <submittedName>
        <fullName evidence="1">Uncharacterized protein</fullName>
    </submittedName>
</protein>
<dbReference type="EMBL" id="FWFL01000001">
    <property type="protein sequence ID" value="SLN13186.1"/>
    <property type="molecule type" value="Genomic_DNA"/>
</dbReference>
<accession>A0A1Y5RB29</accession>
<reference evidence="1 2" key="1">
    <citation type="submission" date="2017-03" db="EMBL/GenBank/DDBJ databases">
        <authorList>
            <person name="Afonso C.L."/>
            <person name="Miller P.J."/>
            <person name="Scott M.A."/>
            <person name="Spackman E."/>
            <person name="Goraichik I."/>
            <person name="Dimitrov K.M."/>
            <person name="Suarez D.L."/>
            <person name="Swayne D.E."/>
        </authorList>
    </citation>
    <scope>NUCLEOTIDE SEQUENCE [LARGE SCALE GENOMIC DNA]</scope>
    <source>
        <strain evidence="1 2">CECT 8287</strain>
    </source>
</reference>
<dbReference type="InterPro" id="IPR054197">
    <property type="entry name" value="DUF6902"/>
</dbReference>
<dbReference type="Pfam" id="PF21843">
    <property type="entry name" value="DUF6902"/>
    <property type="match status" value="1"/>
</dbReference>
<evidence type="ECO:0000313" key="2">
    <source>
        <dbReference type="Proteomes" id="UP000193827"/>
    </source>
</evidence>
<name>A0A1Y5RB29_9RHOB</name>
<proteinExistence type="predicted"/>
<organism evidence="1 2">
    <name type="scientific">Roseovarius litorisediminis</name>
    <dbReference type="NCBI Taxonomy" id="1312363"/>
    <lineage>
        <taxon>Bacteria</taxon>
        <taxon>Pseudomonadati</taxon>
        <taxon>Pseudomonadota</taxon>
        <taxon>Alphaproteobacteria</taxon>
        <taxon>Rhodobacterales</taxon>
        <taxon>Roseobacteraceae</taxon>
        <taxon>Roseovarius</taxon>
    </lineage>
</organism>
<dbReference type="AlphaFoldDB" id="A0A1Y5RB29"/>
<dbReference type="Proteomes" id="UP000193827">
    <property type="component" value="Unassembled WGS sequence"/>
</dbReference>